<keyword evidence="4" id="KW-1185">Reference proteome</keyword>
<organism evidence="3 4">
    <name type="scientific">Symbiodinium necroappetens</name>
    <dbReference type="NCBI Taxonomy" id="1628268"/>
    <lineage>
        <taxon>Eukaryota</taxon>
        <taxon>Sar</taxon>
        <taxon>Alveolata</taxon>
        <taxon>Dinophyceae</taxon>
        <taxon>Suessiales</taxon>
        <taxon>Symbiodiniaceae</taxon>
        <taxon>Symbiodinium</taxon>
    </lineage>
</organism>
<feature type="compositionally biased region" description="Basic and acidic residues" evidence="2">
    <location>
        <begin position="743"/>
        <end position="756"/>
    </location>
</feature>
<sequence length="1938" mass="207144">MEPRPCKAEEPVPVASGVPVTKSAAYPPRPVAAPQVYYRPGTVAAPATVTYAAPAGTPLGQPAAVRSVVTMAPTPAATSVTSAPLSVSTRTLGQVGVPQVATALPPGARIIRTSQPTVVPGAQVVPASATRPNTVGGPAYSQSAYETKHEKDAQLQNLKELRKTCGLKEIPVHDGLQAFKSAATTMDQDQEPLNFLVAEGEMRMRRLLKIHGSSVALRGFGASTLPAGFALAFSGPACSFPSSSNQALDHLHLATDSLSRLYSFVQLAACILQSRQGSPKRASFRCPPSGGWVSWTGGFLLALPAGAVPPSLLAQGNAGDPEAMFGPSTVLTVPAMEEQEDGAEAATETSIEILVVDFSDAAAAYLEPFDPLSLEDPVPFSEEAPQVFPECRQLVALSKSWVRTAEGERIAFYSAQEGEDEAPEQADPVEAPAATAKAKGKRVTTAQLAEQLGSISQLLPAISDRLQDLAERQKELETKVTAQASTPQVPAGPAHKQPFTLPTSKAAPATVSPTQALVSVLGPPPRSRPLPSAAAPGSSLPQPIPPDDEGGQDTTTASALAQQTAALTQLVSHLIQASDGSGDFVGAPAPSGLSSRASAKRERLQAELAQRTGNFMLAVAQSGFRRSYPTETMPRTLDEFRQEPRRFLFSHYLERHGGYQHQRDLGLIMHMVTQVADLLMASEVEGSLDLLALIMVCLEQAAADHGKFEVGFTLSLFAEPPQPGITTQPPAQSLRSLVPGGVGDDRLGLPKGDRCDLISPPGGIRSGSLLGSNCRGHVGDCKEASSEATFPEEAKGDVRGGGRRPGVTPRPSQPCPFPGLGPSPDPRAGELPGVVPPSLDPLAFRTSLSLDRSSHSGRTVASPFLQELAPSKTLFPLPLPYFGLFNGTSPPPNATQAKALDYLGRLVKASGGPEDGKPFSVSLPSASRRSSQLIARLAELSEQLTWSGSSFDKYGRAFPGAPLGPDAARDALNPYRSLDPSRLVLAGQANWDPSEFLDDLFYLPFREPQSILLPEVPPPGPGEVPDLTREDPASVLGLCRVWDSKGLLRLSKSGPAGPHQGVRIFNAVKSAGVLAGPSGSLPSGPLLGGLFIVQIATQLRNLRAFSQLALLEDTPSGTSQVETRPPACRFHFLEIWGASCPISPLLSALGWTVGPRLDPAVSLEYDLCSRRVFEWIAFLLERGRVDALGASLPLATFSPVATANTYARRVLGLLRLCGRFGVPAVLLHPAASFAPQLPPWLSLLRTEQASQERAPYTRAFGASQAAASQPYLVVRVCLPSFAEASQNWRYWHLAPGPAGGAREAVSREAAALLDLGLARRAAALAFSALPTEGLESVFVNDLALSLPWKVCKAWTWPRPVHINILEASCVYRLVCALARQTGPLRVVSLCDSNVAKCAITKGRSPSFGLSPVLRRLASVSIAFGISCSLAFCPTRLMPADHPSRDSAIPEPAPSVLQPSNKPGSLRALVGLPPLRRWASGWVRLVLGLGFPFPWAGGHRDAGRSFRTFVPSPLDFDRTLGFPGEGPAGSLAPWLCFWACFAWLLPACFGASSSGSGFVASPPASHGRLAPRNAGDQWRKSRRGSDDLPTGRLVEASTQKQRDALWNAFARWLADQGINAEELVQPPGSSDVDSVNCILTRYGRELYRAGRPYAHYSELINAYSSKVPKLRRLLQPAWDLAFSWKRAEPGRHHTAMPWQVLLSLVTTAFLWGWPRTAGLLALSWGGLLRIGEALAARRSDLMLPKDVWNTIDFAYLSIREPKTRYSAARHQSVRIDQPNVLRIVTVAFQALGPAEKLWPSSAQTLRTRFRQLCSALRLPCGSGSKAPGLELASLRAGGATWLLMADEDSELVRRRGRWLTSKIMEIYIQEVSSIQFLPSLQAEPKRLVYAALEAHADILHKVEFFIATGILPSMWYRLFAARTVAVDDVGTLGGAAKVR</sequence>
<dbReference type="Proteomes" id="UP000601435">
    <property type="component" value="Unassembled WGS sequence"/>
</dbReference>
<keyword evidence="1" id="KW-0233">DNA recombination</keyword>
<feature type="region of interest" description="Disordered" evidence="2">
    <location>
        <begin position="1561"/>
        <end position="1593"/>
    </location>
</feature>
<gene>
    <name evidence="3" type="primary">Mettl5</name>
    <name evidence="3" type="ORF">SNEC2469_LOCUS24845</name>
</gene>
<evidence type="ECO:0000313" key="4">
    <source>
        <dbReference type="Proteomes" id="UP000601435"/>
    </source>
</evidence>
<proteinExistence type="predicted"/>
<dbReference type="InterPro" id="IPR013762">
    <property type="entry name" value="Integrase-like_cat_sf"/>
</dbReference>
<evidence type="ECO:0000256" key="2">
    <source>
        <dbReference type="SAM" id="MobiDB-lite"/>
    </source>
</evidence>
<feature type="region of interest" description="Disordered" evidence="2">
    <location>
        <begin position="782"/>
        <end position="832"/>
    </location>
</feature>
<dbReference type="GO" id="GO:0003677">
    <property type="term" value="F:DNA binding"/>
    <property type="evidence" value="ECO:0007669"/>
    <property type="project" value="InterPro"/>
</dbReference>
<dbReference type="EMBL" id="CAJNJA010048397">
    <property type="protein sequence ID" value="CAE7830894.1"/>
    <property type="molecule type" value="Genomic_DNA"/>
</dbReference>
<feature type="compositionally biased region" description="Basic and acidic residues" evidence="2">
    <location>
        <begin position="1576"/>
        <end position="1585"/>
    </location>
</feature>
<dbReference type="InterPro" id="IPR011010">
    <property type="entry name" value="DNA_brk_join_enz"/>
</dbReference>
<dbReference type="GO" id="GO:0006310">
    <property type="term" value="P:DNA recombination"/>
    <property type="evidence" value="ECO:0007669"/>
    <property type="project" value="UniProtKB-KW"/>
</dbReference>
<comment type="caution">
    <text evidence="3">The sequence shown here is derived from an EMBL/GenBank/DDBJ whole genome shotgun (WGS) entry which is preliminary data.</text>
</comment>
<accession>A0A812ZKX6</accession>
<feature type="region of interest" description="Disordered" evidence="2">
    <location>
        <begin position="724"/>
        <end position="760"/>
    </location>
</feature>
<feature type="compositionally biased region" description="Pro residues" evidence="2">
    <location>
        <begin position="811"/>
        <end position="825"/>
    </location>
</feature>
<dbReference type="Gene3D" id="1.10.443.10">
    <property type="entry name" value="Intergrase catalytic core"/>
    <property type="match status" value="1"/>
</dbReference>
<reference evidence="3" key="1">
    <citation type="submission" date="2021-02" db="EMBL/GenBank/DDBJ databases">
        <authorList>
            <person name="Dougan E. K."/>
            <person name="Rhodes N."/>
            <person name="Thang M."/>
            <person name="Chan C."/>
        </authorList>
    </citation>
    <scope>NUCLEOTIDE SEQUENCE</scope>
</reference>
<feature type="compositionally biased region" description="Polar residues" evidence="2">
    <location>
        <begin position="724"/>
        <end position="735"/>
    </location>
</feature>
<name>A0A812ZKX6_9DINO</name>
<dbReference type="SUPFAM" id="SSF56349">
    <property type="entry name" value="DNA breaking-rejoining enzymes"/>
    <property type="match status" value="1"/>
</dbReference>
<feature type="compositionally biased region" description="Low complexity" evidence="2">
    <location>
        <begin position="529"/>
        <end position="541"/>
    </location>
</feature>
<evidence type="ECO:0000256" key="1">
    <source>
        <dbReference type="ARBA" id="ARBA00023172"/>
    </source>
</evidence>
<dbReference type="GO" id="GO:0015074">
    <property type="term" value="P:DNA integration"/>
    <property type="evidence" value="ECO:0007669"/>
    <property type="project" value="InterPro"/>
</dbReference>
<feature type="region of interest" description="Disordered" evidence="2">
    <location>
        <begin position="477"/>
        <end position="556"/>
    </location>
</feature>
<evidence type="ECO:0000313" key="3">
    <source>
        <dbReference type="EMBL" id="CAE7830894.1"/>
    </source>
</evidence>
<dbReference type="OrthoDB" id="426127at2759"/>
<protein>
    <submittedName>
        <fullName evidence="3">Mettl5 protein</fullName>
    </submittedName>
</protein>